<reference evidence="2 3" key="1">
    <citation type="journal article" date="2018" name="G3 (Bethesda)">
        <title>Phylogenetic and Phylogenomic Definition of Rhizopus Species.</title>
        <authorList>
            <person name="Gryganskyi A.P."/>
            <person name="Golan J."/>
            <person name="Dolatabadi S."/>
            <person name="Mondo S."/>
            <person name="Robb S."/>
            <person name="Idnurm A."/>
            <person name="Muszewska A."/>
            <person name="Steczkiewicz K."/>
            <person name="Masonjones S."/>
            <person name="Liao H.L."/>
            <person name="Gajdeczka M.T."/>
            <person name="Anike F."/>
            <person name="Vuek A."/>
            <person name="Anishchenko I.M."/>
            <person name="Voigt K."/>
            <person name="de Hoog G.S."/>
            <person name="Smith M.E."/>
            <person name="Heitman J."/>
            <person name="Vilgalys R."/>
            <person name="Stajich J.E."/>
        </authorList>
    </citation>
    <scope>NUCLEOTIDE SEQUENCE [LARGE SCALE GENOMIC DNA]</scope>
    <source>
        <strain evidence="2 3">LSU 92-RS-03</strain>
    </source>
</reference>
<dbReference type="AlphaFoldDB" id="A0A367KPG9"/>
<dbReference type="Proteomes" id="UP000253551">
    <property type="component" value="Unassembled WGS sequence"/>
</dbReference>
<keyword evidence="3" id="KW-1185">Reference proteome</keyword>
<dbReference type="OrthoDB" id="2269237at2759"/>
<evidence type="ECO:0000256" key="1">
    <source>
        <dbReference type="SAM" id="MobiDB-lite"/>
    </source>
</evidence>
<sequence>MKKKTKDKQASRHEGATVNYLPPSPPAQQKLPQEAHFQSSSSPVGRPPPLFMDHLGNTPVLDELTDARDHAVFQDFDAFLAAQEAPSVSSPIVNPCFILMNQQQMDFDLSDLLCDDSQDTMLDYEENNLFPALPDNTSG</sequence>
<accession>A0A367KPG9</accession>
<evidence type="ECO:0000313" key="2">
    <source>
        <dbReference type="EMBL" id="RCI04135.1"/>
    </source>
</evidence>
<gene>
    <name evidence="2" type="ORF">CU098_011905</name>
</gene>
<dbReference type="EMBL" id="PJQM01000777">
    <property type="protein sequence ID" value="RCI04135.1"/>
    <property type="molecule type" value="Genomic_DNA"/>
</dbReference>
<comment type="caution">
    <text evidence="2">The sequence shown here is derived from an EMBL/GenBank/DDBJ whole genome shotgun (WGS) entry which is preliminary data.</text>
</comment>
<organism evidence="2 3">
    <name type="scientific">Rhizopus stolonifer</name>
    <name type="common">Rhizopus nigricans</name>
    <dbReference type="NCBI Taxonomy" id="4846"/>
    <lineage>
        <taxon>Eukaryota</taxon>
        <taxon>Fungi</taxon>
        <taxon>Fungi incertae sedis</taxon>
        <taxon>Mucoromycota</taxon>
        <taxon>Mucoromycotina</taxon>
        <taxon>Mucoromycetes</taxon>
        <taxon>Mucorales</taxon>
        <taxon>Mucorineae</taxon>
        <taxon>Rhizopodaceae</taxon>
        <taxon>Rhizopus</taxon>
    </lineage>
</organism>
<protein>
    <submittedName>
        <fullName evidence="2">Uncharacterized protein</fullName>
    </submittedName>
</protein>
<feature type="region of interest" description="Disordered" evidence="1">
    <location>
        <begin position="1"/>
        <end position="51"/>
    </location>
</feature>
<proteinExistence type="predicted"/>
<evidence type="ECO:0000313" key="3">
    <source>
        <dbReference type="Proteomes" id="UP000253551"/>
    </source>
</evidence>
<name>A0A367KPG9_RHIST</name>